<feature type="transmembrane region" description="Helical" evidence="1">
    <location>
        <begin position="231"/>
        <end position="254"/>
    </location>
</feature>
<protein>
    <submittedName>
        <fullName evidence="2">Uncharacterized protein</fullName>
    </submittedName>
</protein>
<keyword evidence="1" id="KW-0472">Membrane</keyword>
<keyword evidence="1" id="KW-1133">Transmembrane helix</keyword>
<feature type="transmembrane region" description="Helical" evidence="1">
    <location>
        <begin position="260"/>
        <end position="282"/>
    </location>
</feature>
<dbReference type="AlphaFoldDB" id="I3EKD7"/>
<dbReference type="Proteomes" id="UP000002872">
    <property type="component" value="Unassembled WGS sequence"/>
</dbReference>
<accession>I3EKD7</accession>
<dbReference type="HOGENOM" id="CLU_819131_0_0_1"/>
<keyword evidence="1" id="KW-0812">Transmembrane</keyword>
<dbReference type="EMBL" id="GL870876">
    <property type="protein sequence ID" value="EIJ89684.1"/>
    <property type="molecule type" value="Genomic_DNA"/>
</dbReference>
<evidence type="ECO:0000256" key="1">
    <source>
        <dbReference type="SAM" id="Phobius"/>
    </source>
</evidence>
<dbReference type="OrthoDB" id="2187306at2759"/>
<proteinExistence type="predicted"/>
<dbReference type="VEuPathDB" id="MicrosporidiaDB:NEQG_00454"/>
<gene>
    <name evidence="2" type="ORF">NEQG_00454</name>
</gene>
<name>I3EKD7_NEMP3</name>
<reference evidence="2" key="1">
    <citation type="submission" date="2011-01" db="EMBL/GenBank/DDBJ databases">
        <title>The Genome Sequence of Nematocida parisii strain ERTm3.</title>
        <authorList>
            <consortium name="The Broad Institute Genome Sequencing Platform"/>
            <consortium name="The Broad Institute Genome Sequencing Center for Infectious Disease"/>
            <person name="Cuomo C."/>
            <person name="Troemel E."/>
            <person name="Young S.K."/>
            <person name="Zeng Q."/>
            <person name="Gargeya S."/>
            <person name="Fitzgerald M."/>
            <person name="Haas B."/>
            <person name="Abouelleil A."/>
            <person name="Alvarado L."/>
            <person name="Arachchi H.M."/>
            <person name="Berlin A."/>
            <person name="Chapman S.B."/>
            <person name="Gearin G."/>
            <person name="Goldberg J."/>
            <person name="Griggs A."/>
            <person name="Gujja S."/>
            <person name="Hansen M."/>
            <person name="Heiman D."/>
            <person name="Howarth C."/>
            <person name="Larimer J."/>
            <person name="Lui A."/>
            <person name="MacDonald P.J.P."/>
            <person name="McCowen C."/>
            <person name="Montmayeur A."/>
            <person name="Murphy C."/>
            <person name="Neiman D."/>
            <person name="Pearson M."/>
            <person name="Priest M."/>
            <person name="Roberts A."/>
            <person name="Saif S."/>
            <person name="Shea T."/>
            <person name="Sisk P."/>
            <person name="Stolte C."/>
            <person name="Sykes S."/>
            <person name="Wortman J."/>
            <person name="Nusbaum C."/>
            <person name="Birren B."/>
        </authorList>
    </citation>
    <scope>NUCLEOTIDE SEQUENCE</scope>
    <source>
        <strain evidence="2">ERTm3</strain>
    </source>
</reference>
<keyword evidence="3" id="KW-1185">Reference proteome</keyword>
<evidence type="ECO:0000313" key="3">
    <source>
        <dbReference type="Proteomes" id="UP000002872"/>
    </source>
</evidence>
<evidence type="ECO:0000313" key="2">
    <source>
        <dbReference type="EMBL" id="EIJ89684.1"/>
    </source>
</evidence>
<dbReference type="InParanoid" id="I3EKD7"/>
<sequence>MKGKLRHNGIRREDFAHRKISYDNFMTQKEKDFVAFLFERTLKKKERVCPDFYTKERVPRPELRKKEASEEERLFEGVLGMAIRKSTKKTITTKDEGENSQVFIKKLISRGKIEEIYDILNISELFIDEPASTEDKDADSIGTNKVDTEAIIEKLKEIGEDLFNMDKGIELVDKLLFTRPEERKQYSSTIVSILIDRIRYIYYTSDLCDYVSKLVPIIKETLPSLTLKPEVLASLFISNTTGILIGHILLVIFKKENPDLLFGICKLIPGLLTPGCISRMFLKIPHPLIWRFLAVCSKKMPFSELADLRKRLDSYIIAGLKKKSPVLVDNIRIFLKRCP</sequence>
<organism evidence="2 3">
    <name type="scientific">Nematocida parisii (strain ERTm3)</name>
    <name type="common">Nematode killer fungus</name>
    <dbReference type="NCBI Taxonomy" id="935791"/>
    <lineage>
        <taxon>Eukaryota</taxon>
        <taxon>Fungi</taxon>
        <taxon>Fungi incertae sedis</taxon>
        <taxon>Microsporidia</taxon>
        <taxon>Nematocida</taxon>
    </lineage>
</organism>
<dbReference type="OMA" id="ERVCPDF"/>